<evidence type="ECO:0000256" key="1">
    <source>
        <dbReference type="SAM" id="MobiDB-lite"/>
    </source>
</evidence>
<proteinExistence type="predicted"/>
<evidence type="ECO:0000313" key="4">
    <source>
        <dbReference type="Proteomes" id="UP000001591"/>
    </source>
</evidence>
<protein>
    <recommendedName>
        <fullName evidence="2">Antitoxin FitA-like ribbon-helix-helix domain-containing protein</fullName>
    </recommendedName>
</protein>
<dbReference type="EMBL" id="CP000613">
    <property type="protein sequence ID" value="ACI99434.1"/>
    <property type="molecule type" value="Genomic_DNA"/>
</dbReference>
<evidence type="ECO:0000313" key="3">
    <source>
        <dbReference type="EMBL" id="ACI99434.1"/>
    </source>
</evidence>
<dbReference type="AlphaFoldDB" id="B6IP14"/>
<organism evidence="3 4">
    <name type="scientific">Rhodospirillum centenum (strain ATCC 51521 / SW)</name>
    <dbReference type="NCBI Taxonomy" id="414684"/>
    <lineage>
        <taxon>Bacteria</taxon>
        <taxon>Pseudomonadati</taxon>
        <taxon>Pseudomonadota</taxon>
        <taxon>Alphaproteobacteria</taxon>
        <taxon>Rhodospirillales</taxon>
        <taxon>Rhodospirillaceae</taxon>
        <taxon>Rhodospirillum</taxon>
    </lineage>
</organism>
<dbReference type="KEGG" id="rce:RC1_2042"/>
<dbReference type="GO" id="GO:0006355">
    <property type="term" value="P:regulation of DNA-templated transcription"/>
    <property type="evidence" value="ECO:0007669"/>
    <property type="project" value="InterPro"/>
</dbReference>
<dbReference type="Gene3D" id="1.10.1220.10">
    <property type="entry name" value="Met repressor-like"/>
    <property type="match status" value="1"/>
</dbReference>
<dbReference type="InterPro" id="IPR053853">
    <property type="entry name" value="FitA-like_RHH"/>
</dbReference>
<reference evidence="3 4" key="1">
    <citation type="journal article" date="2010" name="BMC Genomics">
        <title>Metabolic flexibility revealed in the genome of the cyst-forming alpha-1 proteobacterium Rhodospirillum centenum.</title>
        <authorList>
            <person name="Lu Y.K."/>
            <person name="Marden J."/>
            <person name="Han M."/>
            <person name="Swingley W.D."/>
            <person name="Mastrian S.D."/>
            <person name="Chowdhury S.R."/>
            <person name="Hao J."/>
            <person name="Helmy T."/>
            <person name="Kim S."/>
            <person name="Kurdoglu A.A."/>
            <person name="Matthies H.J."/>
            <person name="Rollo D."/>
            <person name="Stothard P."/>
            <person name="Blankenship R.E."/>
            <person name="Bauer C.E."/>
            <person name="Touchman J.W."/>
        </authorList>
    </citation>
    <scope>NUCLEOTIDE SEQUENCE [LARGE SCALE GENOMIC DNA]</scope>
    <source>
        <strain evidence="4">ATCC 51521 / SW</strain>
    </source>
</reference>
<dbReference type="SUPFAM" id="SSF47598">
    <property type="entry name" value="Ribbon-helix-helix"/>
    <property type="match status" value="1"/>
</dbReference>
<dbReference type="RefSeq" id="WP_012567219.1">
    <property type="nucleotide sequence ID" value="NC_011420.2"/>
</dbReference>
<keyword evidence="4" id="KW-1185">Reference proteome</keyword>
<dbReference type="Pfam" id="PF22513">
    <property type="entry name" value="FitA-like_RHH"/>
    <property type="match status" value="1"/>
</dbReference>
<feature type="domain" description="Antitoxin FitA-like ribbon-helix-helix" evidence="2">
    <location>
        <begin position="8"/>
        <end position="38"/>
    </location>
</feature>
<dbReference type="Proteomes" id="UP000001591">
    <property type="component" value="Chromosome"/>
</dbReference>
<dbReference type="HOGENOM" id="CLU_2495798_0_0_5"/>
<dbReference type="InterPro" id="IPR013321">
    <property type="entry name" value="Arc_rbn_hlx_hlx"/>
</dbReference>
<name>B6IP14_RHOCS</name>
<feature type="compositionally biased region" description="Basic and acidic residues" evidence="1">
    <location>
        <begin position="67"/>
        <end position="76"/>
    </location>
</feature>
<accession>B6IP14</accession>
<evidence type="ECO:0000259" key="2">
    <source>
        <dbReference type="Pfam" id="PF22513"/>
    </source>
</evidence>
<gene>
    <name evidence="3" type="ordered locus">RC1_2042</name>
</gene>
<feature type="region of interest" description="Disordered" evidence="1">
    <location>
        <begin position="67"/>
        <end position="86"/>
    </location>
</feature>
<dbReference type="InterPro" id="IPR010985">
    <property type="entry name" value="Ribbon_hlx_hlx"/>
</dbReference>
<feature type="region of interest" description="Disordered" evidence="1">
    <location>
        <begin position="37"/>
        <end position="57"/>
    </location>
</feature>
<sequence length="86" mass="9474">MDTRIVLEIDEDLRNRLSLRASAHGRTLEEEAKAILQADRELPDDDPSLPTGTRIVRLFSGSGTGFREGELEELRSDPAPAARSGE</sequence>